<dbReference type="Proteomes" id="UP001552299">
    <property type="component" value="Unassembled WGS sequence"/>
</dbReference>
<proteinExistence type="predicted"/>
<accession>A0ABD0U168</accession>
<keyword evidence="2" id="KW-1185">Reference proteome</keyword>
<name>A0ABD0U168_DENTH</name>
<reference evidence="1 2" key="1">
    <citation type="journal article" date="2024" name="Plant Biotechnol. J.">
        <title>Dendrobium thyrsiflorum genome and its molecular insights into genes involved in important horticultural traits.</title>
        <authorList>
            <person name="Chen B."/>
            <person name="Wang J.Y."/>
            <person name="Zheng P.J."/>
            <person name="Li K.L."/>
            <person name="Liang Y.M."/>
            <person name="Chen X.F."/>
            <person name="Zhang C."/>
            <person name="Zhao X."/>
            <person name="He X."/>
            <person name="Zhang G.Q."/>
            <person name="Liu Z.J."/>
            <person name="Xu Q."/>
        </authorList>
    </citation>
    <scope>NUCLEOTIDE SEQUENCE [LARGE SCALE GENOMIC DNA]</scope>
    <source>
        <strain evidence="1">GZMU011</strain>
    </source>
</reference>
<gene>
    <name evidence="1" type="ORF">M5K25_024006</name>
</gene>
<comment type="caution">
    <text evidence="1">The sequence shown here is derived from an EMBL/GenBank/DDBJ whole genome shotgun (WGS) entry which is preliminary data.</text>
</comment>
<organism evidence="1 2">
    <name type="scientific">Dendrobium thyrsiflorum</name>
    <name type="common">Pinecone-like raceme dendrobium</name>
    <name type="synonym">Orchid</name>
    <dbReference type="NCBI Taxonomy" id="117978"/>
    <lineage>
        <taxon>Eukaryota</taxon>
        <taxon>Viridiplantae</taxon>
        <taxon>Streptophyta</taxon>
        <taxon>Embryophyta</taxon>
        <taxon>Tracheophyta</taxon>
        <taxon>Spermatophyta</taxon>
        <taxon>Magnoliopsida</taxon>
        <taxon>Liliopsida</taxon>
        <taxon>Asparagales</taxon>
        <taxon>Orchidaceae</taxon>
        <taxon>Epidendroideae</taxon>
        <taxon>Malaxideae</taxon>
        <taxon>Dendrobiinae</taxon>
        <taxon>Dendrobium</taxon>
    </lineage>
</organism>
<dbReference type="EMBL" id="JANQDX010000018">
    <property type="protein sequence ID" value="KAL0905575.1"/>
    <property type="molecule type" value="Genomic_DNA"/>
</dbReference>
<dbReference type="AlphaFoldDB" id="A0ABD0U168"/>
<evidence type="ECO:0000313" key="2">
    <source>
        <dbReference type="Proteomes" id="UP001552299"/>
    </source>
</evidence>
<sequence>MEPYYGNPLAAFFHKLSKVKSLIKTMDWSSSTAIEASLMNLQDNQNHLLSLLDSDPTNFQVNSSLKQINSEIAALTSWDSWIKQRAKENWLKQGEDDLKFLYSKIQARKNFNGSLCYLLWKGIHWELLILSPMADSRGGLWGHQNITKLEQALVGKLLGKKIGTLNIV</sequence>
<evidence type="ECO:0000313" key="1">
    <source>
        <dbReference type="EMBL" id="KAL0905575.1"/>
    </source>
</evidence>
<protein>
    <submittedName>
        <fullName evidence="1">Uncharacterized protein</fullName>
    </submittedName>
</protein>